<name>A0A371X816_9HYPH</name>
<feature type="binding site" evidence="5">
    <location>
        <position position="94"/>
    </location>
    <ligand>
        <name>Mg(2+)</name>
        <dbReference type="ChEBI" id="CHEBI:18420"/>
        <label>1</label>
        <note>catalytic</note>
    </ligand>
</feature>
<dbReference type="PANTHER" id="PTHR20854:SF4">
    <property type="entry name" value="INOSITOL-1-MONOPHOSPHATASE-RELATED"/>
    <property type="match status" value="1"/>
</dbReference>
<dbReference type="GO" id="GO:0006020">
    <property type="term" value="P:inositol metabolic process"/>
    <property type="evidence" value="ECO:0007669"/>
    <property type="project" value="TreeGrafter"/>
</dbReference>
<organism evidence="6 7">
    <name type="scientific">Fulvimarina endophytica</name>
    <dbReference type="NCBI Taxonomy" id="2293836"/>
    <lineage>
        <taxon>Bacteria</taxon>
        <taxon>Pseudomonadati</taxon>
        <taxon>Pseudomonadota</taxon>
        <taxon>Alphaproteobacteria</taxon>
        <taxon>Hyphomicrobiales</taxon>
        <taxon>Aurantimonadaceae</taxon>
        <taxon>Fulvimarina</taxon>
    </lineage>
</organism>
<feature type="binding site" evidence="5">
    <location>
        <position position="216"/>
    </location>
    <ligand>
        <name>Mg(2+)</name>
        <dbReference type="ChEBI" id="CHEBI:18420"/>
        <label>1</label>
        <note>catalytic</note>
    </ligand>
</feature>
<evidence type="ECO:0000256" key="5">
    <source>
        <dbReference type="PIRSR" id="PIRSR600760-2"/>
    </source>
</evidence>
<evidence type="ECO:0000256" key="2">
    <source>
        <dbReference type="ARBA" id="ARBA00022723"/>
    </source>
</evidence>
<dbReference type="SUPFAM" id="SSF56655">
    <property type="entry name" value="Carbohydrate phosphatase"/>
    <property type="match status" value="1"/>
</dbReference>
<dbReference type="PANTHER" id="PTHR20854">
    <property type="entry name" value="INOSITOL MONOPHOSPHATASE"/>
    <property type="match status" value="1"/>
</dbReference>
<keyword evidence="2 5" id="KW-0479">Metal-binding</keyword>
<sequence>MSQTLPSETEELDLLEDAAREAGRIAMSYFGRDPEVWWKANDSPVSEGDYAVDSYLKERLLKARADYGWVSEESVLDGTASTEHEDRFFIVDPIDGTRAYLRGDATWCVSIALVSGDRPLAGAVFAPVPGEMFTVTRSGEARLNGEPCRAGAATEGHPMSVAMPDQFRSALRRLDAAGQERVSAQIGAPSLAYRLCQVAAGRLDATLVRPRAHDWDIAAGDLLLEKSDAALVDCAGEAIRYTRSAKRHGLLVAASKASLSEARELASALSR</sequence>
<dbReference type="CDD" id="cd01638">
    <property type="entry name" value="CysQ"/>
    <property type="match status" value="1"/>
</dbReference>
<evidence type="ECO:0000313" key="7">
    <source>
        <dbReference type="Proteomes" id="UP000264310"/>
    </source>
</evidence>
<feature type="binding site" evidence="5">
    <location>
        <position position="95"/>
    </location>
    <ligand>
        <name>Mg(2+)</name>
        <dbReference type="ChEBI" id="CHEBI:18420"/>
        <label>1</label>
        <note>catalytic</note>
    </ligand>
</feature>
<evidence type="ECO:0000256" key="1">
    <source>
        <dbReference type="ARBA" id="ARBA00009759"/>
    </source>
</evidence>
<feature type="binding site" evidence="5">
    <location>
        <position position="92"/>
    </location>
    <ligand>
        <name>Mg(2+)</name>
        <dbReference type="ChEBI" id="CHEBI:18420"/>
        <label>1</label>
        <note>catalytic</note>
    </ligand>
</feature>
<dbReference type="Pfam" id="PF00459">
    <property type="entry name" value="Inositol_P"/>
    <property type="match status" value="1"/>
</dbReference>
<dbReference type="RefSeq" id="WP_116682430.1">
    <property type="nucleotide sequence ID" value="NZ_QURL01000002.1"/>
</dbReference>
<dbReference type="PROSITE" id="PS00629">
    <property type="entry name" value="IMP_1"/>
    <property type="match status" value="1"/>
</dbReference>
<protein>
    <submittedName>
        <fullName evidence="6">3'(2'),5'-bisphosphate nucleotidase CysQ</fullName>
    </submittedName>
</protein>
<dbReference type="OrthoDB" id="9785695at2"/>
<dbReference type="Gene3D" id="3.30.540.10">
    <property type="entry name" value="Fructose-1,6-Bisphosphatase, subunit A, domain 1"/>
    <property type="match status" value="1"/>
</dbReference>
<keyword evidence="3" id="KW-0378">Hydrolase</keyword>
<comment type="caution">
    <text evidence="6">The sequence shown here is derived from an EMBL/GenBank/DDBJ whole genome shotgun (WGS) entry which is preliminary data.</text>
</comment>
<dbReference type="Proteomes" id="UP000264310">
    <property type="component" value="Unassembled WGS sequence"/>
</dbReference>
<dbReference type="Gene3D" id="3.40.190.80">
    <property type="match status" value="1"/>
</dbReference>
<dbReference type="AlphaFoldDB" id="A0A371X816"/>
<dbReference type="InterPro" id="IPR000760">
    <property type="entry name" value="Inositol_monophosphatase-like"/>
</dbReference>
<evidence type="ECO:0000256" key="4">
    <source>
        <dbReference type="ARBA" id="ARBA00022842"/>
    </source>
</evidence>
<dbReference type="GO" id="GO:0007165">
    <property type="term" value="P:signal transduction"/>
    <property type="evidence" value="ECO:0007669"/>
    <property type="project" value="TreeGrafter"/>
</dbReference>
<accession>A0A371X816</accession>
<comment type="similarity">
    <text evidence="1">Belongs to the inositol monophosphatase superfamily.</text>
</comment>
<keyword evidence="4 5" id="KW-0460">Magnesium</keyword>
<dbReference type="PRINTS" id="PR00377">
    <property type="entry name" value="IMPHPHTASES"/>
</dbReference>
<feature type="binding site" evidence="5">
    <location>
        <position position="72"/>
    </location>
    <ligand>
        <name>Mg(2+)</name>
        <dbReference type="ChEBI" id="CHEBI:18420"/>
        <label>1</label>
        <note>catalytic</note>
    </ligand>
</feature>
<dbReference type="InterPro" id="IPR020583">
    <property type="entry name" value="Inositol_monoP_metal-BS"/>
</dbReference>
<gene>
    <name evidence="6" type="ORF">DYI37_05890</name>
</gene>
<dbReference type="GO" id="GO:0046872">
    <property type="term" value="F:metal ion binding"/>
    <property type="evidence" value="ECO:0007669"/>
    <property type="project" value="UniProtKB-KW"/>
</dbReference>
<evidence type="ECO:0000256" key="3">
    <source>
        <dbReference type="ARBA" id="ARBA00022801"/>
    </source>
</evidence>
<reference evidence="6 7" key="1">
    <citation type="submission" date="2018-08" db="EMBL/GenBank/DDBJ databases">
        <title>Fulvimarina sp. 85, whole genome shotgun sequence.</title>
        <authorList>
            <person name="Tuo L."/>
        </authorList>
    </citation>
    <scope>NUCLEOTIDE SEQUENCE [LARGE SCALE GENOMIC DNA]</scope>
    <source>
        <strain evidence="6 7">85</strain>
    </source>
</reference>
<proteinExistence type="inferred from homology"/>
<dbReference type="GO" id="GO:0008934">
    <property type="term" value="F:inositol monophosphate 1-phosphatase activity"/>
    <property type="evidence" value="ECO:0007669"/>
    <property type="project" value="TreeGrafter"/>
</dbReference>
<dbReference type="EMBL" id="QURL01000002">
    <property type="protein sequence ID" value="RFC65356.1"/>
    <property type="molecule type" value="Genomic_DNA"/>
</dbReference>
<evidence type="ECO:0000313" key="6">
    <source>
        <dbReference type="EMBL" id="RFC65356.1"/>
    </source>
</evidence>
<keyword evidence="7" id="KW-1185">Reference proteome</keyword>
<comment type="cofactor">
    <cofactor evidence="5">
        <name>Mg(2+)</name>
        <dbReference type="ChEBI" id="CHEBI:18420"/>
    </cofactor>
</comment>